<organism evidence="2 3">
    <name type="scientific">Bifidobacterium hapali</name>
    <dbReference type="NCBI Taxonomy" id="1630172"/>
    <lineage>
        <taxon>Bacteria</taxon>
        <taxon>Bacillati</taxon>
        <taxon>Actinomycetota</taxon>
        <taxon>Actinomycetes</taxon>
        <taxon>Bifidobacteriales</taxon>
        <taxon>Bifidobacteriaceae</taxon>
        <taxon>Bifidobacterium</taxon>
    </lineage>
</organism>
<dbReference type="PANTHER" id="PTHR43252:SF7">
    <property type="entry name" value="TRANSCRIPTIONAL REGULATOR YQJI"/>
    <property type="match status" value="1"/>
</dbReference>
<dbReference type="CDD" id="cd00090">
    <property type="entry name" value="HTH_ARSR"/>
    <property type="match status" value="1"/>
</dbReference>
<dbReference type="AlphaFoldDB" id="A0A261FZN3"/>
<sequence>MAAPIFAHGQMRLYLLSLLAESPMHGYELMQAIEQRFDGAYIPSAGTIYPRLAKLADDGLITKETVGRKTVYAITDAGRAELVARRNETDQLESDIDSSVRRLADQMRVDVRNSMRSLKDDLTFASSVATSTESSSGSLRSASSTTMNNDELNRLTGSTAAYRNVTDEPVIIAAERTLNRFSHDLRDVLRAADAAGTLTADMVRELGDDLDTFVDHVRSVTARNNEGCAHLR</sequence>
<dbReference type="EMBL" id="MWWY01000023">
    <property type="protein sequence ID" value="OZG64373.1"/>
    <property type="molecule type" value="Genomic_DNA"/>
</dbReference>
<proteinExistence type="predicted"/>
<accession>A0A261FZN3</accession>
<evidence type="ECO:0000259" key="1">
    <source>
        <dbReference type="Pfam" id="PF03551"/>
    </source>
</evidence>
<protein>
    <submittedName>
        <fullName evidence="2">PadR family transcriptional regulator</fullName>
    </submittedName>
</protein>
<reference evidence="2 3" key="1">
    <citation type="journal article" date="2017" name="BMC Genomics">
        <title>Comparative genomic and phylogenomic analyses of the Bifidobacteriaceae family.</title>
        <authorList>
            <person name="Lugli G.A."/>
            <person name="Milani C."/>
            <person name="Turroni F."/>
            <person name="Duranti S."/>
            <person name="Mancabelli L."/>
            <person name="Mangifesta M."/>
            <person name="Ferrario C."/>
            <person name="Modesto M."/>
            <person name="Mattarelli P."/>
            <person name="Jiri K."/>
            <person name="van Sinderen D."/>
            <person name="Ventura M."/>
        </authorList>
    </citation>
    <scope>NUCLEOTIDE SEQUENCE [LARGE SCALE GENOMIC DNA]</scope>
    <source>
        <strain evidence="2 3">DSM 100202</strain>
    </source>
</reference>
<name>A0A261FZN3_9BIFI</name>
<dbReference type="OrthoDB" id="9814826at2"/>
<evidence type="ECO:0000313" key="2">
    <source>
        <dbReference type="EMBL" id="OZG64373.1"/>
    </source>
</evidence>
<dbReference type="RefSeq" id="WP_094729755.1">
    <property type="nucleotide sequence ID" value="NZ_MWWY01000023.1"/>
</dbReference>
<evidence type="ECO:0000313" key="3">
    <source>
        <dbReference type="Proteomes" id="UP000216074"/>
    </source>
</evidence>
<keyword evidence="3" id="KW-1185">Reference proteome</keyword>
<dbReference type="InterPro" id="IPR036388">
    <property type="entry name" value="WH-like_DNA-bd_sf"/>
</dbReference>
<dbReference type="InterPro" id="IPR036390">
    <property type="entry name" value="WH_DNA-bd_sf"/>
</dbReference>
<feature type="domain" description="Transcription regulator PadR N-terminal" evidence="1">
    <location>
        <begin position="15"/>
        <end position="82"/>
    </location>
</feature>
<dbReference type="Proteomes" id="UP000216074">
    <property type="component" value="Unassembled WGS sequence"/>
</dbReference>
<dbReference type="Gene3D" id="1.10.10.10">
    <property type="entry name" value="Winged helix-like DNA-binding domain superfamily/Winged helix DNA-binding domain"/>
    <property type="match status" value="1"/>
</dbReference>
<dbReference type="PANTHER" id="PTHR43252">
    <property type="entry name" value="TRANSCRIPTIONAL REGULATOR YQJI"/>
    <property type="match status" value="1"/>
</dbReference>
<dbReference type="InterPro" id="IPR011991">
    <property type="entry name" value="ArsR-like_HTH"/>
</dbReference>
<comment type="caution">
    <text evidence="2">The sequence shown here is derived from an EMBL/GenBank/DDBJ whole genome shotgun (WGS) entry which is preliminary data.</text>
</comment>
<dbReference type="InterPro" id="IPR005149">
    <property type="entry name" value="Tscrpt_reg_PadR_N"/>
</dbReference>
<gene>
    <name evidence="2" type="ORF">BHAP_1123</name>
</gene>
<dbReference type="Pfam" id="PF03551">
    <property type="entry name" value="PadR"/>
    <property type="match status" value="1"/>
</dbReference>
<dbReference type="SUPFAM" id="SSF46785">
    <property type="entry name" value="Winged helix' DNA-binding domain"/>
    <property type="match status" value="1"/>
</dbReference>